<evidence type="ECO:0000313" key="10">
    <source>
        <dbReference type="Proteomes" id="UP000593562"/>
    </source>
</evidence>
<dbReference type="PANTHER" id="PTHR12645">
    <property type="entry name" value="ALR/ERV"/>
    <property type="match status" value="1"/>
</dbReference>
<dbReference type="InParanoid" id="A0A7J7CGM2"/>
<organism evidence="9 10">
    <name type="scientific">Tripterygium wilfordii</name>
    <name type="common">Thunder God vine</name>
    <dbReference type="NCBI Taxonomy" id="458696"/>
    <lineage>
        <taxon>Eukaryota</taxon>
        <taxon>Viridiplantae</taxon>
        <taxon>Streptophyta</taxon>
        <taxon>Embryophyta</taxon>
        <taxon>Tracheophyta</taxon>
        <taxon>Spermatophyta</taxon>
        <taxon>Magnoliopsida</taxon>
        <taxon>eudicotyledons</taxon>
        <taxon>Gunneridae</taxon>
        <taxon>Pentapetalae</taxon>
        <taxon>rosids</taxon>
        <taxon>fabids</taxon>
        <taxon>Celastrales</taxon>
        <taxon>Celastraceae</taxon>
        <taxon>Tripterygium</taxon>
    </lineage>
</organism>
<keyword evidence="4 6" id="KW-0560">Oxidoreductase</keyword>
<dbReference type="InterPro" id="IPR036774">
    <property type="entry name" value="ERV/ALR_sulphydryl_oxid_sf"/>
</dbReference>
<keyword evidence="10" id="KW-1185">Reference proteome</keyword>
<evidence type="ECO:0000256" key="6">
    <source>
        <dbReference type="RuleBase" id="RU371123"/>
    </source>
</evidence>
<dbReference type="PROSITE" id="PS51324">
    <property type="entry name" value="ERV_ALR"/>
    <property type="match status" value="1"/>
</dbReference>
<feature type="region of interest" description="Disordered" evidence="7">
    <location>
        <begin position="201"/>
        <end position="221"/>
    </location>
</feature>
<gene>
    <name evidence="9" type="ORF">HS088_TW17G00740</name>
</gene>
<comment type="cofactor">
    <cofactor evidence="1 6">
        <name>FAD</name>
        <dbReference type="ChEBI" id="CHEBI:57692"/>
    </cofactor>
</comment>
<comment type="catalytic activity">
    <reaction evidence="6">
        <text>2 R'C(R)SH + O2 = R'C(R)S-S(R)CR' + H2O2</text>
        <dbReference type="Rhea" id="RHEA:17357"/>
        <dbReference type="ChEBI" id="CHEBI:15379"/>
        <dbReference type="ChEBI" id="CHEBI:16240"/>
        <dbReference type="ChEBI" id="CHEBI:16520"/>
        <dbReference type="ChEBI" id="CHEBI:17412"/>
        <dbReference type="EC" id="1.8.3.2"/>
    </reaction>
</comment>
<evidence type="ECO:0000256" key="5">
    <source>
        <dbReference type="ARBA" id="ARBA00023157"/>
    </source>
</evidence>
<evidence type="ECO:0000256" key="1">
    <source>
        <dbReference type="ARBA" id="ARBA00001974"/>
    </source>
</evidence>
<evidence type="ECO:0000256" key="2">
    <source>
        <dbReference type="ARBA" id="ARBA00022630"/>
    </source>
</evidence>
<dbReference type="GO" id="GO:0016971">
    <property type="term" value="F:flavin-dependent sulfhydryl oxidase activity"/>
    <property type="evidence" value="ECO:0007669"/>
    <property type="project" value="InterPro"/>
</dbReference>
<keyword evidence="2 6" id="KW-0285">Flavoprotein</keyword>
<dbReference type="Gene3D" id="1.20.120.310">
    <property type="entry name" value="ERV/ALR sulfhydryl oxidase domain"/>
    <property type="match status" value="1"/>
</dbReference>
<evidence type="ECO:0000313" key="9">
    <source>
        <dbReference type="EMBL" id="KAF5733200.1"/>
    </source>
</evidence>
<dbReference type="SUPFAM" id="SSF69000">
    <property type="entry name" value="FAD-dependent thiol oxidase"/>
    <property type="match status" value="1"/>
</dbReference>
<evidence type="ECO:0000256" key="4">
    <source>
        <dbReference type="ARBA" id="ARBA00023002"/>
    </source>
</evidence>
<dbReference type="GO" id="GO:0050660">
    <property type="term" value="F:flavin adenine dinucleotide binding"/>
    <property type="evidence" value="ECO:0007669"/>
    <property type="project" value="TreeGrafter"/>
</dbReference>
<dbReference type="InterPro" id="IPR017905">
    <property type="entry name" value="ERV/ALR_sulphydryl_oxidase"/>
</dbReference>
<keyword evidence="5" id="KW-1015">Disulfide bond</keyword>
<evidence type="ECO:0000256" key="7">
    <source>
        <dbReference type="SAM" id="MobiDB-lite"/>
    </source>
</evidence>
<dbReference type="EMBL" id="JAAARO010000017">
    <property type="protein sequence ID" value="KAF5733200.1"/>
    <property type="molecule type" value="Genomic_DNA"/>
</dbReference>
<dbReference type="EC" id="1.8.3.2" evidence="6"/>
<dbReference type="AlphaFoldDB" id="A0A7J7CGM2"/>
<dbReference type="GO" id="GO:0005739">
    <property type="term" value="C:mitochondrion"/>
    <property type="evidence" value="ECO:0007669"/>
    <property type="project" value="TreeGrafter"/>
</dbReference>
<name>A0A7J7CGM2_TRIWF</name>
<comment type="caution">
    <text evidence="9">The sequence shown here is derived from an EMBL/GenBank/DDBJ whole genome shotgun (WGS) entry which is preliminary data.</text>
</comment>
<accession>A0A7J7CGM2</accession>
<feature type="domain" description="ERV/ALR sulfhydryl oxidase" evidence="8">
    <location>
        <begin position="78"/>
        <end position="189"/>
    </location>
</feature>
<dbReference type="PANTHER" id="PTHR12645:SF0">
    <property type="entry name" value="FAD-LINKED SULFHYDRYL OXIDASE ALR"/>
    <property type="match status" value="1"/>
</dbReference>
<proteinExistence type="predicted"/>
<protein>
    <recommendedName>
        <fullName evidence="6">Sulfhydryl oxidase</fullName>
        <ecNumber evidence="6">1.8.3.2</ecNumber>
    </recommendedName>
</protein>
<dbReference type="Pfam" id="PF04777">
    <property type="entry name" value="Evr1_Alr"/>
    <property type="match status" value="1"/>
</dbReference>
<evidence type="ECO:0000256" key="3">
    <source>
        <dbReference type="ARBA" id="ARBA00022827"/>
    </source>
</evidence>
<dbReference type="InterPro" id="IPR039799">
    <property type="entry name" value="ALR/ERV"/>
</dbReference>
<reference evidence="9 10" key="1">
    <citation type="journal article" date="2020" name="Nat. Commun.">
        <title>Genome of Tripterygium wilfordii and identification of cytochrome P450 involved in triptolide biosynthesis.</title>
        <authorList>
            <person name="Tu L."/>
            <person name="Su P."/>
            <person name="Zhang Z."/>
            <person name="Gao L."/>
            <person name="Wang J."/>
            <person name="Hu T."/>
            <person name="Zhou J."/>
            <person name="Zhang Y."/>
            <person name="Zhao Y."/>
            <person name="Liu Y."/>
            <person name="Song Y."/>
            <person name="Tong Y."/>
            <person name="Lu Y."/>
            <person name="Yang J."/>
            <person name="Xu C."/>
            <person name="Jia M."/>
            <person name="Peters R.J."/>
            <person name="Huang L."/>
            <person name="Gao W."/>
        </authorList>
    </citation>
    <scope>NUCLEOTIDE SEQUENCE [LARGE SCALE GENOMIC DNA]</scope>
    <source>
        <strain evidence="10">cv. XIE 37</strain>
        <tissue evidence="9">Leaf</tissue>
    </source>
</reference>
<sequence>MSDNPWQPLFQTVQKFSNCIETHLFNFIGHHTHHPSPPKENPFFSLHSSSSSKVNPINHGAAIVQTPDSLPNKEKATSPVTKEELGRATWTFIHTLAAQALFIFQNFISKAKKKKLKHVVFETILSLYAPFPFCLPFNLWLSYILGRANLVQAGSHAEFSQWLCHVHNVVNRRVFCEVRPFKTFKRSIYIHYPTKASQNYNTSGGTSVEHGKKKQKPRLPPSLELAIKGS</sequence>
<dbReference type="Proteomes" id="UP000593562">
    <property type="component" value="Unassembled WGS sequence"/>
</dbReference>
<keyword evidence="3 6" id="KW-0274">FAD</keyword>
<evidence type="ECO:0000259" key="8">
    <source>
        <dbReference type="PROSITE" id="PS51324"/>
    </source>
</evidence>